<dbReference type="GO" id="GO:0008841">
    <property type="term" value="F:dihydrofolate synthase activity"/>
    <property type="evidence" value="ECO:0007669"/>
    <property type="project" value="TreeGrafter"/>
</dbReference>
<organism evidence="9">
    <name type="scientific">marine metagenome</name>
    <dbReference type="NCBI Taxonomy" id="408172"/>
    <lineage>
        <taxon>unclassified sequences</taxon>
        <taxon>metagenomes</taxon>
        <taxon>ecological metagenomes</taxon>
    </lineage>
</organism>
<evidence type="ECO:0000256" key="6">
    <source>
        <dbReference type="ARBA" id="ARBA00022842"/>
    </source>
</evidence>
<dbReference type="GO" id="GO:0004326">
    <property type="term" value="F:tetrahydrofolylpolyglutamate synthase activity"/>
    <property type="evidence" value="ECO:0007669"/>
    <property type="project" value="InterPro"/>
</dbReference>
<evidence type="ECO:0000256" key="1">
    <source>
        <dbReference type="ARBA" id="ARBA00008276"/>
    </source>
</evidence>
<dbReference type="Gene3D" id="3.90.190.20">
    <property type="entry name" value="Mur ligase, C-terminal domain"/>
    <property type="match status" value="1"/>
</dbReference>
<dbReference type="PANTHER" id="PTHR11136:SF0">
    <property type="entry name" value="DIHYDROFOLATE SYNTHETASE-RELATED"/>
    <property type="match status" value="1"/>
</dbReference>
<dbReference type="EMBL" id="UINC01001653">
    <property type="protein sequence ID" value="SUZ85836.1"/>
    <property type="molecule type" value="Genomic_DNA"/>
</dbReference>
<keyword evidence="4" id="KW-0547">Nucleotide-binding</keyword>
<dbReference type="PROSITE" id="PS01011">
    <property type="entry name" value="FOLYLPOLYGLU_SYNT_1"/>
    <property type="match status" value="1"/>
</dbReference>
<dbReference type="InterPro" id="IPR001645">
    <property type="entry name" value="Folylpolyglutamate_synth"/>
</dbReference>
<evidence type="ECO:0000313" key="9">
    <source>
        <dbReference type="EMBL" id="SUZ85836.1"/>
    </source>
</evidence>
<dbReference type="PANTHER" id="PTHR11136">
    <property type="entry name" value="FOLYLPOLYGLUTAMATE SYNTHASE-RELATED"/>
    <property type="match status" value="1"/>
</dbReference>
<reference evidence="9" key="1">
    <citation type="submission" date="2018-05" db="EMBL/GenBank/DDBJ databases">
        <authorList>
            <person name="Lanie J.A."/>
            <person name="Ng W.-L."/>
            <person name="Kazmierczak K.M."/>
            <person name="Andrzejewski T.M."/>
            <person name="Davidsen T.M."/>
            <person name="Wayne K.J."/>
            <person name="Tettelin H."/>
            <person name="Glass J.I."/>
            <person name="Rusch D."/>
            <person name="Podicherti R."/>
            <person name="Tsui H.-C.T."/>
            <person name="Winkler M.E."/>
        </authorList>
    </citation>
    <scope>NUCLEOTIDE SEQUENCE</scope>
</reference>
<dbReference type="AlphaFoldDB" id="A0A381R293"/>
<dbReference type="InterPro" id="IPR004101">
    <property type="entry name" value="Mur_ligase_C"/>
</dbReference>
<dbReference type="SUPFAM" id="SSF53623">
    <property type="entry name" value="MurD-like peptide ligases, catalytic domain"/>
    <property type="match status" value="1"/>
</dbReference>
<feature type="domain" description="Mur ligase central" evidence="8">
    <location>
        <begin position="25"/>
        <end position="209"/>
    </location>
</feature>
<sequence>MGLQRIKPIYEQLIKSKIASKVIVVGGTNGKGTTTEFLGQLLVSKHKTVGTFTSPHLFNFNERIKINGKSVSDESIIESFKLIEESRGSTNLTYFDFSTLAALLIFNKSKVDYMVLEIGLGGRLDPVNIVDSDIAILTNVELDHQDWLGEDRESIGKEKADIFKLHKPVIIGQHEVPNSVHEKTLETKNQTFCVGKEFDYQVDDLNKKWTFTFKGERQVSYADIKLNSFSVSSISCALAAFCLLEEEISLDMDAVFNSVDLKGRCELIDNRYLLDVSHNESSARYLSSFIERNFEDRTVINAVFGVMEDKDVNSILEPLATRINKWYVTSADIERSMATEKLGDIINSKYPKDMELVGSVTEACIKAQEETEEGGLVLIFGSFYTVSEAFPALKLLRSVA</sequence>
<evidence type="ECO:0000259" key="8">
    <source>
        <dbReference type="Pfam" id="PF08245"/>
    </source>
</evidence>
<dbReference type="GO" id="GO:0046872">
    <property type="term" value="F:metal ion binding"/>
    <property type="evidence" value="ECO:0007669"/>
    <property type="project" value="UniProtKB-KW"/>
</dbReference>
<dbReference type="Pfam" id="PF08245">
    <property type="entry name" value="Mur_ligase_M"/>
    <property type="match status" value="1"/>
</dbReference>
<evidence type="ECO:0000259" key="7">
    <source>
        <dbReference type="Pfam" id="PF02875"/>
    </source>
</evidence>
<protein>
    <submittedName>
        <fullName evidence="9">Uncharacterized protein</fullName>
    </submittedName>
</protein>
<keyword evidence="6" id="KW-0460">Magnesium</keyword>
<dbReference type="NCBIfam" id="TIGR01499">
    <property type="entry name" value="folC"/>
    <property type="match status" value="1"/>
</dbReference>
<evidence type="ECO:0000256" key="5">
    <source>
        <dbReference type="ARBA" id="ARBA00022840"/>
    </source>
</evidence>
<evidence type="ECO:0000256" key="4">
    <source>
        <dbReference type="ARBA" id="ARBA00022741"/>
    </source>
</evidence>
<keyword evidence="3" id="KW-0479">Metal-binding</keyword>
<dbReference type="SUPFAM" id="SSF53244">
    <property type="entry name" value="MurD-like peptide ligases, peptide-binding domain"/>
    <property type="match status" value="1"/>
</dbReference>
<evidence type="ECO:0000256" key="3">
    <source>
        <dbReference type="ARBA" id="ARBA00022723"/>
    </source>
</evidence>
<feature type="domain" description="Mur ligase C-terminal" evidence="7">
    <location>
        <begin position="263"/>
        <end position="383"/>
    </location>
</feature>
<keyword evidence="2" id="KW-0436">Ligase</keyword>
<dbReference type="GO" id="GO:0005737">
    <property type="term" value="C:cytoplasm"/>
    <property type="evidence" value="ECO:0007669"/>
    <property type="project" value="TreeGrafter"/>
</dbReference>
<keyword evidence="5" id="KW-0067">ATP-binding</keyword>
<dbReference type="PIRSF" id="PIRSF001563">
    <property type="entry name" value="Folylpolyglu_synth"/>
    <property type="match status" value="1"/>
</dbReference>
<name>A0A381R293_9ZZZZ</name>
<dbReference type="InterPro" id="IPR036615">
    <property type="entry name" value="Mur_ligase_C_dom_sf"/>
</dbReference>
<accession>A0A381R293</accession>
<evidence type="ECO:0000256" key="2">
    <source>
        <dbReference type="ARBA" id="ARBA00022598"/>
    </source>
</evidence>
<proteinExistence type="inferred from homology"/>
<dbReference type="Gene3D" id="3.40.1190.10">
    <property type="entry name" value="Mur-like, catalytic domain"/>
    <property type="match status" value="1"/>
</dbReference>
<dbReference type="InterPro" id="IPR013221">
    <property type="entry name" value="Mur_ligase_cen"/>
</dbReference>
<dbReference type="InterPro" id="IPR036565">
    <property type="entry name" value="Mur-like_cat_sf"/>
</dbReference>
<dbReference type="GO" id="GO:0005524">
    <property type="term" value="F:ATP binding"/>
    <property type="evidence" value="ECO:0007669"/>
    <property type="project" value="UniProtKB-KW"/>
</dbReference>
<gene>
    <name evidence="9" type="ORF">METZ01_LOCUS38690</name>
</gene>
<dbReference type="InterPro" id="IPR018109">
    <property type="entry name" value="Folylpolyglutamate_synth_CS"/>
</dbReference>
<comment type="similarity">
    <text evidence="1">Belongs to the folylpolyglutamate synthase family.</text>
</comment>
<dbReference type="Pfam" id="PF02875">
    <property type="entry name" value="Mur_ligase_C"/>
    <property type="match status" value="1"/>
</dbReference>